<dbReference type="InterPro" id="IPR051654">
    <property type="entry name" value="Meroterpenoid_MTases"/>
</dbReference>
<dbReference type="GO" id="GO:0016740">
    <property type="term" value="F:transferase activity"/>
    <property type="evidence" value="ECO:0007669"/>
    <property type="project" value="UniProtKB-KW"/>
</dbReference>
<keyword evidence="2" id="KW-0949">S-adenosyl-L-methionine</keyword>
<dbReference type="EMBL" id="JAACJO010000004">
    <property type="protein sequence ID" value="KAF5359218.1"/>
    <property type="molecule type" value="Genomic_DNA"/>
</dbReference>
<evidence type="ECO:0008006" key="5">
    <source>
        <dbReference type="Google" id="ProtNLM"/>
    </source>
</evidence>
<gene>
    <name evidence="3" type="ORF">D9756_003136</name>
</gene>
<protein>
    <recommendedName>
        <fullName evidence="5">Methyltransferase ausD</fullName>
    </recommendedName>
</protein>
<evidence type="ECO:0000313" key="4">
    <source>
        <dbReference type="Proteomes" id="UP000559027"/>
    </source>
</evidence>
<proteinExistence type="predicted"/>
<name>A0A8H5G6D8_9AGAR</name>
<dbReference type="PANTHER" id="PTHR35897">
    <property type="entry name" value="METHYLTRANSFERASE AUSD"/>
    <property type="match status" value="1"/>
</dbReference>
<keyword evidence="1" id="KW-0808">Transferase</keyword>
<evidence type="ECO:0000256" key="1">
    <source>
        <dbReference type="ARBA" id="ARBA00022679"/>
    </source>
</evidence>
<sequence>MVATDVITFPERPHDPDLLNLDVQETHFFKSLTGIQDDEELKQHIIKVQKKAYQVCQEPGKPYSSNKTFKTYPYPCIAIFAFTSLRSSRLPGYNQALELSRTRSDPIFLDLGCCFGNILRKAVVDGWPVEGAIGSDLHRGLWEYGHELFKSSPEMFPAGFVAGDALSSALIEPKEPFYSPPQTPRPADLRALASLTPLQGHVSAINASLFFHLFNEEQQLFLAKQVATLLSTESGSVIFGVHSGQAEKGANTEVMVTQGGHMFSHSPGSWKNLWECQVFKPGSVKVEAELAHRPRPLSYGAGLISNWLVWSVTRL</sequence>
<evidence type="ECO:0000256" key="2">
    <source>
        <dbReference type="ARBA" id="ARBA00022691"/>
    </source>
</evidence>
<reference evidence="3 4" key="1">
    <citation type="journal article" date="2020" name="ISME J.">
        <title>Uncovering the hidden diversity of litter-decomposition mechanisms in mushroom-forming fungi.</title>
        <authorList>
            <person name="Floudas D."/>
            <person name="Bentzer J."/>
            <person name="Ahren D."/>
            <person name="Johansson T."/>
            <person name="Persson P."/>
            <person name="Tunlid A."/>
        </authorList>
    </citation>
    <scope>NUCLEOTIDE SEQUENCE [LARGE SCALE GENOMIC DNA]</scope>
    <source>
        <strain evidence="3 4">CBS 146.42</strain>
    </source>
</reference>
<evidence type="ECO:0000313" key="3">
    <source>
        <dbReference type="EMBL" id="KAF5359218.1"/>
    </source>
</evidence>
<organism evidence="3 4">
    <name type="scientific">Leucocoprinus leucothites</name>
    <dbReference type="NCBI Taxonomy" id="201217"/>
    <lineage>
        <taxon>Eukaryota</taxon>
        <taxon>Fungi</taxon>
        <taxon>Dikarya</taxon>
        <taxon>Basidiomycota</taxon>
        <taxon>Agaricomycotina</taxon>
        <taxon>Agaricomycetes</taxon>
        <taxon>Agaricomycetidae</taxon>
        <taxon>Agaricales</taxon>
        <taxon>Agaricineae</taxon>
        <taxon>Agaricaceae</taxon>
        <taxon>Leucocoprinus</taxon>
    </lineage>
</organism>
<accession>A0A8H5G6D8</accession>
<keyword evidence="4" id="KW-1185">Reference proteome</keyword>
<dbReference type="OrthoDB" id="2094832at2759"/>
<dbReference type="AlphaFoldDB" id="A0A8H5G6D8"/>
<dbReference type="Proteomes" id="UP000559027">
    <property type="component" value="Unassembled WGS sequence"/>
</dbReference>
<comment type="caution">
    <text evidence="3">The sequence shown here is derived from an EMBL/GenBank/DDBJ whole genome shotgun (WGS) entry which is preliminary data.</text>
</comment>
<dbReference type="PANTHER" id="PTHR35897:SF1">
    <property type="entry name" value="METHYLTRANSFERASE AUSD"/>
    <property type="match status" value="1"/>
</dbReference>